<evidence type="ECO:0000259" key="2">
    <source>
        <dbReference type="PROSITE" id="PS50053"/>
    </source>
</evidence>
<sequence>MKSRKTTTAKQTSTSPVRPTGRASFAAASASTPSPTSARVASSLHARSALDDDSLKDSFSALQGRSNCSDEALEEYKRFLSLKVGALDWYAGLLSPTPEVDAVWHAHILHTMDYMETCAVLGVPDEVRIIHHNPEGGHDERARCSRLRKAEKMYQEVFGKNPSVEEDKEEEEEEKEEEESDESDDSGGRSKTPTKSSKGGVGKVTPPPGDECITIRFKDNEGMGMNFVVRKTTRMEVIFNAYARTRGVDVSSLRFRLDEERIDTNETSNSLELDDGEEIEVMLEQTGC</sequence>
<dbReference type="Gene3D" id="3.10.20.90">
    <property type="entry name" value="Phosphatidylinositol 3-kinase Catalytic Subunit, Chain A, domain 1"/>
    <property type="match status" value="1"/>
</dbReference>
<dbReference type="SUPFAM" id="SSF54236">
    <property type="entry name" value="Ubiquitin-like"/>
    <property type="match status" value="1"/>
</dbReference>
<dbReference type="AlphaFoldDB" id="A0A9W7L7Y0"/>
<evidence type="ECO:0000313" key="4">
    <source>
        <dbReference type="Proteomes" id="UP001165065"/>
    </source>
</evidence>
<protein>
    <recommendedName>
        <fullName evidence="2">Ubiquitin-like domain-containing protein</fullName>
    </recommendedName>
</protein>
<organism evidence="3 4">
    <name type="scientific">Triparma columacea</name>
    <dbReference type="NCBI Taxonomy" id="722753"/>
    <lineage>
        <taxon>Eukaryota</taxon>
        <taxon>Sar</taxon>
        <taxon>Stramenopiles</taxon>
        <taxon>Ochrophyta</taxon>
        <taxon>Bolidophyceae</taxon>
        <taxon>Parmales</taxon>
        <taxon>Triparmaceae</taxon>
        <taxon>Triparma</taxon>
    </lineage>
</organism>
<dbReference type="Pfam" id="PF11976">
    <property type="entry name" value="Rad60-SLD"/>
    <property type="match status" value="1"/>
</dbReference>
<feature type="domain" description="Ubiquitin-like" evidence="2">
    <location>
        <begin position="213"/>
        <end position="288"/>
    </location>
</feature>
<feature type="compositionally biased region" description="Acidic residues" evidence="1">
    <location>
        <begin position="164"/>
        <end position="185"/>
    </location>
</feature>
<dbReference type="OrthoDB" id="442921at2759"/>
<dbReference type="InterPro" id="IPR000626">
    <property type="entry name" value="Ubiquitin-like_dom"/>
</dbReference>
<keyword evidence="4" id="KW-1185">Reference proteome</keyword>
<feature type="compositionally biased region" description="Polar residues" evidence="1">
    <location>
        <begin position="8"/>
        <end position="17"/>
    </location>
</feature>
<dbReference type="EMBL" id="BRYA01001094">
    <property type="protein sequence ID" value="GMI38810.1"/>
    <property type="molecule type" value="Genomic_DNA"/>
</dbReference>
<feature type="region of interest" description="Disordered" evidence="1">
    <location>
        <begin position="155"/>
        <end position="211"/>
    </location>
</feature>
<gene>
    <name evidence="3" type="ORF">TrCOL_g4932</name>
</gene>
<dbReference type="InterPro" id="IPR029071">
    <property type="entry name" value="Ubiquitin-like_domsf"/>
</dbReference>
<reference evidence="4" key="1">
    <citation type="journal article" date="2023" name="Commun. Biol.">
        <title>Genome analysis of Parmales, the sister group of diatoms, reveals the evolutionary specialization of diatoms from phago-mixotrophs to photoautotrophs.</title>
        <authorList>
            <person name="Ban H."/>
            <person name="Sato S."/>
            <person name="Yoshikawa S."/>
            <person name="Yamada K."/>
            <person name="Nakamura Y."/>
            <person name="Ichinomiya M."/>
            <person name="Sato N."/>
            <person name="Blanc-Mathieu R."/>
            <person name="Endo H."/>
            <person name="Kuwata A."/>
            <person name="Ogata H."/>
        </authorList>
    </citation>
    <scope>NUCLEOTIDE SEQUENCE [LARGE SCALE GENOMIC DNA]</scope>
</reference>
<dbReference type="PROSITE" id="PS50053">
    <property type="entry name" value="UBIQUITIN_2"/>
    <property type="match status" value="1"/>
</dbReference>
<feature type="compositionally biased region" description="Low complexity" evidence="1">
    <location>
        <begin position="22"/>
        <end position="43"/>
    </location>
</feature>
<accession>A0A9W7L7Y0</accession>
<dbReference type="InterPro" id="IPR022617">
    <property type="entry name" value="Rad60/SUMO-like_dom"/>
</dbReference>
<dbReference type="CDD" id="cd01763">
    <property type="entry name" value="Ubl_SUMO_like"/>
    <property type="match status" value="1"/>
</dbReference>
<comment type="caution">
    <text evidence="3">The sequence shown here is derived from an EMBL/GenBank/DDBJ whole genome shotgun (WGS) entry which is preliminary data.</text>
</comment>
<evidence type="ECO:0000313" key="3">
    <source>
        <dbReference type="EMBL" id="GMI38810.1"/>
    </source>
</evidence>
<dbReference type="Proteomes" id="UP001165065">
    <property type="component" value="Unassembled WGS sequence"/>
</dbReference>
<feature type="region of interest" description="Disordered" evidence="1">
    <location>
        <begin position="1"/>
        <end position="43"/>
    </location>
</feature>
<proteinExistence type="predicted"/>
<evidence type="ECO:0000256" key="1">
    <source>
        <dbReference type="SAM" id="MobiDB-lite"/>
    </source>
</evidence>
<name>A0A9W7L7Y0_9STRA</name>
<dbReference type="PANTHER" id="PTHR10562">
    <property type="entry name" value="SMALL UBIQUITIN-RELATED MODIFIER"/>
    <property type="match status" value="1"/>
</dbReference>